<name>A0A812DRX1_ACAPH</name>
<evidence type="ECO:0000256" key="1">
    <source>
        <dbReference type="ARBA" id="ARBA00022741"/>
    </source>
</evidence>
<comment type="function">
    <text evidence="10">RNA helicase.</text>
</comment>
<evidence type="ECO:0000259" key="14">
    <source>
        <dbReference type="PROSITE" id="PS51195"/>
    </source>
</evidence>
<dbReference type="GO" id="GO:0005524">
    <property type="term" value="F:ATP binding"/>
    <property type="evidence" value="ECO:0007669"/>
    <property type="project" value="UniProtKB-UniRule"/>
</dbReference>
<dbReference type="CDD" id="cd18787">
    <property type="entry name" value="SF2_C_DEAD"/>
    <property type="match status" value="1"/>
</dbReference>
<dbReference type="Gene3D" id="3.40.50.300">
    <property type="entry name" value="P-loop containing nucleotide triphosphate hydrolases"/>
    <property type="match status" value="2"/>
</dbReference>
<dbReference type="Pfam" id="PF13959">
    <property type="entry name" value="CTE_SPB4"/>
    <property type="match status" value="1"/>
</dbReference>
<evidence type="ECO:0000259" key="12">
    <source>
        <dbReference type="PROSITE" id="PS51192"/>
    </source>
</evidence>
<evidence type="ECO:0000256" key="11">
    <source>
        <dbReference type="SAM" id="MobiDB-lite"/>
    </source>
</evidence>
<dbReference type="InterPro" id="IPR014001">
    <property type="entry name" value="Helicase_ATP-bd"/>
</dbReference>
<dbReference type="PROSITE" id="PS51192">
    <property type="entry name" value="HELICASE_ATP_BIND_1"/>
    <property type="match status" value="1"/>
</dbReference>
<dbReference type="EC" id="3.6.4.13" evidence="10"/>
<organism evidence="15 16">
    <name type="scientific">Acanthosepion pharaonis</name>
    <name type="common">Pharaoh cuttlefish</name>
    <name type="synonym">Sepia pharaonis</name>
    <dbReference type="NCBI Taxonomy" id="158019"/>
    <lineage>
        <taxon>Eukaryota</taxon>
        <taxon>Metazoa</taxon>
        <taxon>Spiralia</taxon>
        <taxon>Lophotrochozoa</taxon>
        <taxon>Mollusca</taxon>
        <taxon>Cephalopoda</taxon>
        <taxon>Coleoidea</taxon>
        <taxon>Decapodiformes</taxon>
        <taxon>Sepiida</taxon>
        <taxon>Sepiina</taxon>
        <taxon>Sepiidae</taxon>
        <taxon>Acanthosepion</taxon>
    </lineage>
</organism>
<dbReference type="AlphaFoldDB" id="A0A812DRX1"/>
<dbReference type="SUPFAM" id="SSF52540">
    <property type="entry name" value="P-loop containing nucleoside triphosphate hydrolases"/>
    <property type="match status" value="2"/>
</dbReference>
<evidence type="ECO:0000256" key="9">
    <source>
        <dbReference type="RuleBase" id="RU000492"/>
    </source>
</evidence>
<dbReference type="PROSITE" id="PS51195">
    <property type="entry name" value="Q_MOTIF"/>
    <property type="match status" value="1"/>
</dbReference>
<dbReference type="SMART" id="SM00490">
    <property type="entry name" value="HELICc"/>
    <property type="match status" value="1"/>
</dbReference>
<dbReference type="InterPro" id="IPR011545">
    <property type="entry name" value="DEAD/DEAH_box_helicase_dom"/>
</dbReference>
<feature type="domain" description="DEAD-box RNA helicase Q" evidence="14">
    <location>
        <begin position="3"/>
        <end position="31"/>
    </location>
</feature>
<dbReference type="GO" id="GO:0003723">
    <property type="term" value="F:RNA binding"/>
    <property type="evidence" value="ECO:0007669"/>
    <property type="project" value="UniProtKB-UniRule"/>
</dbReference>
<dbReference type="Pfam" id="PF00271">
    <property type="entry name" value="Helicase_C"/>
    <property type="match status" value="1"/>
</dbReference>
<dbReference type="FunFam" id="3.40.50.300:FF:000877">
    <property type="entry name" value="RNA helicase"/>
    <property type="match status" value="1"/>
</dbReference>
<evidence type="ECO:0000313" key="15">
    <source>
        <dbReference type="EMBL" id="CAE1308340.1"/>
    </source>
</evidence>
<evidence type="ECO:0000256" key="2">
    <source>
        <dbReference type="ARBA" id="ARBA00022801"/>
    </source>
</evidence>
<evidence type="ECO:0000313" key="16">
    <source>
        <dbReference type="Proteomes" id="UP000597762"/>
    </source>
</evidence>
<feature type="region of interest" description="Disordered" evidence="11">
    <location>
        <begin position="498"/>
        <end position="519"/>
    </location>
</feature>
<dbReference type="InterPro" id="IPR014014">
    <property type="entry name" value="RNA_helicase_DEAD_Q_motif"/>
</dbReference>
<dbReference type="Proteomes" id="UP000597762">
    <property type="component" value="Unassembled WGS sequence"/>
</dbReference>
<accession>A0A812DRX1</accession>
<dbReference type="PROSITE" id="PS51194">
    <property type="entry name" value="HELICASE_CTER"/>
    <property type="match status" value="1"/>
</dbReference>
<keyword evidence="5 10" id="KW-0694">RNA-binding</keyword>
<comment type="domain">
    <text evidence="10">The Q motif is unique to and characteristic of the DEAD box family of RNA helicases and controls ATP binding and hydrolysis.</text>
</comment>
<evidence type="ECO:0000259" key="13">
    <source>
        <dbReference type="PROSITE" id="PS51194"/>
    </source>
</evidence>
<protein>
    <recommendedName>
        <fullName evidence="10">ATP-dependent RNA helicase</fullName>
        <ecNumber evidence="10">3.6.4.13</ecNumber>
    </recommendedName>
</protein>
<evidence type="ECO:0000256" key="3">
    <source>
        <dbReference type="ARBA" id="ARBA00022806"/>
    </source>
</evidence>
<sequence length="565" mass="64770">MDDTWDCLTLSSACQNAIKDLKFSKMTPVQAACIPLFLQNKDVAAEAVTGSGKTLAFLIPIIDRLQKREETWKKHEIGAIILTPTRELAIQIEEVLQTFLKYLPHFNSLIFIGGTSVQADVEKFYKNGGHIIVATPGRLEDILNRKNSLINMANCVKSLEVFVMDEADRLLEIGFEATLNTILSYLPKQRRTGLFSATQTNEVENLIRAGMRNPVRISVKEKQKAANVIQKIPSTLTIHYMICDHDEKLDQLVQFLRDHKNQKVMIFFSTCVSVDYFSAALAQILKKHSISAIHGKMRKKRNKIFSEFRKKNKGFHWVLQYDPPSSSSAFVHRSGRTARIGNTGNCIVFLAPSEDAYVQFIAMNQKVPMHKYPKAVIEASVLPKLKLISQKDRAVFEKSMRAFVSFVQFYAKHECSMIFRLKDLDFGCLATGFGLLKIPHMPELKKKQITNFTPVDIDVNSIPYREKSREKLRQQKIFDGIVDEKKKYKPKVVAWSKNKNKKESKKKRKENKKLGQKRKIDEMSAEDFADLKNLDDDYRLLKKQKKGKISNEEFDKQFTGSVEEM</sequence>
<dbReference type="Pfam" id="PF00270">
    <property type="entry name" value="DEAD"/>
    <property type="match status" value="1"/>
</dbReference>
<dbReference type="PANTHER" id="PTHR24031">
    <property type="entry name" value="RNA HELICASE"/>
    <property type="match status" value="1"/>
</dbReference>
<dbReference type="InterPro" id="IPR001650">
    <property type="entry name" value="Helicase_C-like"/>
</dbReference>
<feature type="compositionally biased region" description="Basic residues" evidence="11">
    <location>
        <begin position="498"/>
        <end position="517"/>
    </location>
</feature>
<evidence type="ECO:0000256" key="4">
    <source>
        <dbReference type="ARBA" id="ARBA00022840"/>
    </source>
</evidence>
<evidence type="ECO:0000256" key="10">
    <source>
        <dbReference type="RuleBase" id="RU365068"/>
    </source>
</evidence>
<dbReference type="PROSITE" id="PS00039">
    <property type="entry name" value="DEAD_ATP_HELICASE"/>
    <property type="match status" value="1"/>
</dbReference>
<proteinExistence type="inferred from homology"/>
<dbReference type="InterPro" id="IPR027417">
    <property type="entry name" value="P-loop_NTPase"/>
</dbReference>
<evidence type="ECO:0000256" key="5">
    <source>
        <dbReference type="ARBA" id="ARBA00022884"/>
    </source>
</evidence>
<comment type="caution">
    <text evidence="15">The sequence shown here is derived from an EMBL/GenBank/DDBJ whole genome shotgun (WGS) entry which is preliminary data.</text>
</comment>
<evidence type="ECO:0000256" key="8">
    <source>
        <dbReference type="PROSITE-ProRule" id="PRU00552"/>
    </source>
</evidence>
<keyword evidence="3 9" id="KW-0347">Helicase</keyword>
<evidence type="ECO:0000256" key="7">
    <source>
        <dbReference type="ARBA" id="ARBA00047984"/>
    </source>
</evidence>
<dbReference type="OrthoDB" id="7396459at2759"/>
<feature type="domain" description="Helicase ATP-binding" evidence="12">
    <location>
        <begin position="34"/>
        <end position="217"/>
    </location>
</feature>
<feature type="domain" description="Helicase C-terminal" evidence="13">
    <location>
        <begin position="227"/>
        <end position="388"/>
    </location>
</feature>
<dbReference type="CDD" id="cd17960">
    <property type="entry name" value="DEADc_DDX55"/>
    <property type="match status" value="1"/>
</dbReference>
<gene>
    <name evidence="15" type="ORF">SPHA_60252</name>
</gene>
<reference evidence="15" key="1">
    <citation type="submission" date="2021-01" db="EMBL/GenBank/DDBJ databases">
        <authorList>
            <person name="Li R."/>
            <person name="Bekaert M."/>
        </authorList>
    </citation>
    <scope>NUCLEOTIDE SEQUENCE</scope>
    <source>
        <strain evidence="15">Farmed</strain>
    </source>
</reference>
<dbReference type="GO" id="GO:0003724">
    <property type="term" value="F:RNA helicase activity"/>
    <property type="evidence" value="ECO:0007669"/>
    <property type="project" value="UniProtKB-EC"/>
</dbReference>
<dbReference type="EMBL" id="CAHIKZ030004180">
    <property type="protein sequence ID" value="CAE1308340.1"/>
    <property type="molecule type" value="Genomic_DNA"/>
</dbReference>
<keyword evidence="2 9" id="KW-0378">Hydrolase</keyword>
<dbReference type="SMART" id="SM00487">
    <property type="entry name" value="DEXDc"/>
    <property type="match status" value="1"/>
</dbReference>
<comment type="catalytic activity">
    <reaction evidence="7 10">
        <text>ATP + H2O = ADP + phosphate + H(+)</text>
        <dbReference type="Rhea" id="RHEA:13065"/>
        <dbReference type="ChEBI" id="CHEBI:15377"/>
        <dbReference type="ChEBI" id="CHEBI:15378"/>
        <dbReference type="ChEBI" id="CHEBI:30616"/>
        <dbReference type="ChEBI" id="CHEBI:43474"/>
        <dbReference type="ChEBI" id="CHEBI:456216"/>
        <dbReference type="EC" id="3.6.4.13"/>
    </reaction>
</comment>
<feature type="short sequence motif" description="Q motif" evidence="8">
    <location>
        <begin position="3"/>
        <end position="31"/>
    </location>
</feature>
<comment type="similarity">
    <text evidence="6">Belongs to the DEAD box helicase family. DDX55/SPB4 subfamily.</text>
</comment>
<evidence type="ECO:0000256" key="6">
    <source>
        <dbReference type="ARBA" id="ARBA00038002"/>
    </source>
</evidence>
<keyword evidence="16" id="KW-1185">Reference proteome</keyword>
<keyword evidence="4 9" id="KW-0067">ATP-binding</keyword>
<keyword evidence="1 9" id="KW-0547">Nucleotide-binding</keyword>
<dbReference type="InterPro" id="IPR000629">
    <property type="entry name" value="RNA-helicase_DEAD-box_CS"/>
</dbReference>
<dbReference type="GO" id="GO:0016787">
    <property type="term" value="F:hydrolase activity"/>
    <property type="evidence" value="ECO:0007669"/>
    <property type="project" value="UniProtKB-KW"/>
</dbReference>
<dbReference type="InterPro" id="IPR025313">
    <property type="entry name" value="SPB4-like_CTE"/>
</dbReference>
<dbReference type="SMART" id="SM01178">
    <property type="entry name" value="DUF4217"/>
    <property type="match status" value="1"/>
</dbReference>